<dbReference type="GeneID" id="36521680"/>
<feature type="region of interest" description="Disordered" evidence="1">
    <location>
        <begin position="32"/>
        <end position="55"/>
    </location>
</feature>
<dbReference type="RefSeq" id="XP_024667510.1">
    <property type="nucleotide sequence ID" value="XM_024814520.1"/>
</dbReference>
<evidence type="ECO:0000313" key="2">
    <source>
        <dbReference type="EMBL" id="PLB33498.1"/>
    </source>
</evidence>
<evidence type="ECO:0000256" key="1">
    <source>
        <dbReference type="SAM" id="MobiDB-lite"/>
    </source>
</evidence>
<proteinExistence type="predicted"/>
<keyword evidence="3" id="KW-1185">Reference proteome</keyword>
<accession>A0A2I2EYP5</accession>
<dbReference type="AlphaFoldDB" id="A0A2I2EYP5"/>
<evidence type="ECO:0000313" key="3">
    <source>
        <dbReference type="Proteomes" id="UP000234585"/>
    </source>
</evidence>
<reference evidence="2 3" key="1">
    <citation type="submission" date="2017-12" db="EMBL/GenBank/DDBJ databases">
        <authorList>
            <consortium name="DOE Joint Genome Institute"/>
            <person name="Haridas S."/>
            <person name="Kjaerbolling I."/>
            <person name="Vesth T.C."/>
            <person name="Frisvad J.C."/>
            <person name="Nybo J.L."/>
            <person name="Theobald S."/>
            <person name="Kuo A."/>
            <person name="Bowyer P."/>
            <person name="Matsuda Y."/>
            <person name="Mondo S."/>
            <person name="Lyhne E.K."/>
            <person name="Kogle M.E."/>
            <person name="Clum A."/>
            <person name="Lipzen A."/>
            <person name="Salamov A."/>
            <person name="Ngan C.Y."/>
            <person name="Daum C."/>
            <person name="Chiniquy J."/>
            <person name="Barry K."/>
            <person name="LaButti K."/>
            <person name="Simmons B.A."/>
            <person name="Magnuson J.K."/>
            <person name="Mortensen U.H."/>
            <person name="Larsen T.O."/>
            <person name="Grigoriev I.V."/>
            <person name="Baker S.E."/>
            <person name="Andersen M.R."/>
            <person name="Nordberg H.P."/>
            <person name="Cantor M.N."/>
            <person name="Hua S.X."/>
        </authorList>
    </citation>
    <scope>NUCLEOTIDE SEQUENCE [LARGE SCALE GENOMIC DNA]</scope>
    <source>
        <strain evidence="2 3">CBS 102.13</strain>
    </source>
</reference>
<sequence length="55" mass="6143">MSDVDRFIDASTYSVSILSCLIIYDWSGFGGATQEQSDSQEPESDSVETRRVPEH</sequence>
<organism evidence="2 3">
    <name type="scientific">Aspergillus candidus</name>
    <dbReference type="NCBI Taxonomy" id="41067"/>
    <lineage>
        <taxon>Eukaryota</taxon>
        <taxon>Fungi</taxon>
        <taxon>Dikarya</taxon>
        <taxon>Ascomycota</taxon>
        <taxon>Pezizomycotina</taxon>
        <taxon>Eurotiomycetes</taxon>
        <taxon>Eurotiomycetidae</taxon>
        <taxon>Eurotiales</taxon>
        <taxon>Aspergillaceae</taxon>
        <taxon>Aspergillus</taxon>
        <taxon>Aspergillus subgen. Circumdati</taxon>
    </lineage>
</organism>
<gene>
    <name evidence="2" type="ORF">BDW47DRAFT_113860</name>
</gene>
<dbReference type="EMBL" id="KZ559205">
    <property type="protein sequence ID" value="PLB33498.1"/>
    <property type="molecule type" value="Genomic_DNA"/>
</dbReference>
<name>A0A2I2EYP5_ASPCN</name>
<protein>
    <submittedName>
        <fullName evidence="2">Uncharacterized protein</fullName>
    </submittedName>
</protein>
<dbReference type="PROSITE" id="PS51257">
    <property type="entry name" value="PROKAR_LIPOPROTEIN"/>
    <property type="match status" value="1"/>
</dbReference>
<dbReference type="Proteomes" id="UP000234585">
    <property type="component" value="Unassembled WGS sequence"/>
</dbReference>